<accession>A0ABV7D3S9</accession>
<dbReference type="EMBL" id="JBHRSL010000002">
    <property type="protein sequence ID" value="MFC3051390.1"/>
    <property type="molecule type" value="Genomic_DNA"/>
</dbReference>
<proteinExistence type="predicted"/>
<dbReference type="RefSeq" id="WP_194211544.1">
    <property type="nucleotide sequence ID" value="NZ_CP061205.1"/>
</dbReference>
<keyword evidence="3" id="KW-1185">Reference proteome</keyword>
<evidence type="ECO:0000313" key="2">
    <source>
        <dbReference type="EMBL" id="MFC3051390.1"/>
    </source>
</evidence>
<dbReference type="Proteomes" id="UP001595444">
    <property type="component" value="Unassembled WGS sequence"/>
</dbReference>
<name>A0ABV7D3S9_9PROT</name>
<keyword evidence="1" id="KW-0732">Signal</keyword>
<organism evidence="2 3">
    <name type="scientific">Kordiimonas pumila</name>
    <dbReference type="NCBI Taxonomy" id="2161677"/>
    <lineage>
        <taxon>Bacteria</taxon>
        <taxon>Pseudomonadati</taxon>
        <taxon>Pseudomonadota</taxon>
        <taxon>Alphaproteobacteria</taxon>
        <taxon>Kordiimonadales</taxon>
        <taxon>Kordiimonadaceae</taxon>
        <taxon>Kordiimonas</taxon>
    </lineage>
</organism>
<evidence type="ECO:0000256" key="1">
    <source>
        <dbReference type="SAM" id="SignalP"/>
    </source>
</evidence>
<feature type="signal peptide" evidence="1">
    <location>
        <begin position="1"/>
        <end position="24"/>
    </location>
</feature>
<gene>
    <name evidence="2" type="ORF">ACFOKA_05690</name>
</gene>
<reference evidence="3" key="1">
    <citation type="journal article" date="2019" name="Int. J. Syst. Evol. Microbiol.">
        <title>The Global Catalogue of Microorganisms (GCM) 10K type strain sequencing project: providing services to taxonomists for standard genome sequencing and annotation.</title>
        <authorList>
            <consortium name="The Broad Institute Genomics Platform"/>
            <consortium name="The Broad Institute Genome Sequencing Center for Infectious Disease"/>
            <person name="Wu L."/>
            <person name="Ma J."/>
        </authorList>
    </citation>
    <scope>NUCLEOTIDE SEQUENCE [LARGE SCALE GENOMIC DNA]</scope>
    <source>
        <strain evidence="3">KCTC 62164</strain>
    </source>
</reference>
<evidence type="ECO:0000313" key="3">
    <source>
        <dbReference type="Proteomes" id="UP001595444"/>
    </source>
</evidence>
<protein>
    <submittedName>
        <fullName evidence="2">Uncharacterized protein</fullName>
    </submittedName>
</protein>
<feature type="chain" id="PRO_5045730362" evidence="1">
    <location>
        <begin position="25"/>
        <end position="143"/>
    </location>
</feature>
<comment type="caution">
    <text evidence="2">The sequence shown here is derived from an EMBL/GenBank/DDBJ whole genome shotgun (WGS) entry which is preliminary data.</text>
</comment>
<sequence length="143" mass="16169">MMRCFFTLLSSIYLAGTVFTAAQAGDYPEMEPNGCTYEACGYVYRSQKWTPEFEEKMKKAIEGEFLSRFPGGQMKECKNFVHLAAGTANGNHSYGATCDVAFNDRFARYTMCTSQMVEHFALTKRYFNVDEIAVFTYLHCTGG</sequence>